<dbReference type="EMBL" id="CAIJDO010000117">
    <property type="protein sequence ID" value="CAD0003818.1"/>
    <property type="molecule type" value="Genomic_DNA"/>
</dbReference>
<proteinExistence type="predicted"/>
<evidence type="ECO:0000313" key="2">
    <source>
        <dbReference type="Proteomes" id="UP000556700"/>
    </source>
</evidence>
<gene>
    <name evidence="1" type="ORF">FLACHUCJ7_01619</name>
</gene>
<evidence type="ECO:0000313" key="1">
    <source>
        <dbReference type="EMBL" id="CAD0003818.1"/>
    </source>
</evidence>
<reference evidence="1 2" key="1">
    <citation type="submission" date="2020-06" db="EMBL/GenBank/DDBJ databases">
        <authorList>
            <person name="Criscuolo A."/>
        </authorList>
    </citation>
    <scope>NUCLEOTIDE SEQUENCE [LARGE SCALE GENOMIC DNA]</scope>
    <source>
        <strain evidence="2">CIP 110025</strain>
    </source>
</reference>
<organism evidence="1 2">
    <name type="scientific">Flavobacterium chungangense</name>
    <dbReference type="NCBI Taxonomy" id="554283"/>
    <lineage>
        <taxon>Bacteria</taxon>
        <taxon>Pseudomonadati</taxon>
        <taxon>Bacteroidota</taxon>
        <taxon>Flavobacteriia</taxon>
        <taxon>Flavobacteriales</taxon>
        <taxon>Flavobacteriaceae</taxon>
        <taxon>Flavobacterium</taxon>
    </lineage>
</organism>
<name>A0A6V6YWA9_9FLAO</name>
<comment type="caution">
    <text evidence="1">The sequence shown here is derived from an EMBL/GenBank/DDBJ whole genome shotgun (WGS) entry which is preliminary data.</text>
</comment>
<dbReference type="AlphaFoldDB" id="A0A6V6YWA9"/>
<protein>
    <submittedName>
        <fullName evidence="1">Uncharacterized protein</fullName>
    </submittedName>
</protein>
<sequence length="84" mass="9937">MSKEFNMDMAAQIKENLISRIRDSKDMNFLKALQTIFDSSEQSLYELTAEQQSSIETSRNQMQKGEFHKNEDVISEMKEWLKKK</sequence>
<keyword evidence="2" id="KW-1185">Reference proteome</keyword>
<dbReference type="Proteomes" id="UP000556700">
    <property type="component" value="Unassembled WGS sequence"/>
</dbReference>
<accession>A0A6V6YWA9</accession>